<evidence type="ECO:0000313" key="5">
    <source>
        <dbReference type="WBParaSite" id="ACRNAN_Path_10.g26.t1"/>
    </source>
</evidence>
<dbReference type="Pfam" id="PF01705">
    <property type="entry name" value="CX"/>
    <property type="match status" value="1"/>
</dbReference>
<name>A0A914BU80_9BILA</name>
<evidence type="ECO:0000256" key="2">
    <source>
        <dbReference type="SAM" id="SignalP"/>
    </source>
</evidence>
<dbReference type="WBParaSite" id="ACRNAN_Path_10.g26.t1">
    <property type="protein sequence ID" value="ACRNAN_Path_10.g26.t1"/>
    <property type="gene ID" value="ACRNAN_Path_10.g26"/>
</dbReference>
<feature type="chain" id="PRO_5037434461" evidence="2">
    <location>
        <begin position="27"/>
        <end position="234"/>
    </location>
</feature>
<reference evidence="5" key="1">
    <citation type="submission" date="2022-11" db="UniProtKB">
        <authorList>
            <consortium name="WormBaseParasite"/>
        </authorList>
    </citation>
    <scope>IDENTIFICATION</scope>
</reference>
<dbReference type="PANTHER" id="PTHR47520">
    <property type="entry name" value="CX DOMAIN-CONTAINING PROTEIN-RELATED"/>
    <property type="match status" value="1"/>
</dbReference>
<keyword evidence="2" id="KW-0732">Signal</keyword>
<feature type="domain" description="CX" evidence="3">
    <location>
        <begin position="146"/>
        <end position="204"/>
    </location>
</feature>
<organism evidence="4 5">
    <name type="scientific">Acrobeloides nanus</name>
    <dbReference type="NCBI Taxonomy" id="290746"/>
    <lineage>
        <taxon>Eukaryota</taxon>
        <taxon>Metazoa</taxon>
        <taxon>Ecdysozoa</taxon>
        <taxon>Nematoda</taxon>
        <taxon>Chromadorea</taxon>
        <taxon>Rhabditida</taxon>
        <taxon>Tylenchina</taxon>
        <taxon>Cephalobomorpha</taxon>
        <taxon>Cephaloboidea</taxon>
        <taxon>Cephalobidae</taxon>
        <taxon>Acrobeloides</taxon>
    </lineage>
</organism>
<proteinExistence type="predicted"/>
<sequence length="234" mass="25441">MHKTGDLKQLWFILLILCMLFEPLACRRFGFSFRRGFSRARSSSIGRGGSSSSGGIFGGSSGRNTGGGIFRGSNGQNREGTYSGGNSGWESGGHKYTKGSGVGSFVRSNNFKNAIVGAAAGHLIYRGGKHMIRSATAPMMWSNRQYYWGAQYYHSRPGKQMCRMPIDPTDQHFANVYFQNQTRPSEIVWGCGAGKVCCGSECCSVNDESGWENSVFGLMYAALTPDGSNLLMLV</sequence>
<protein>
    <submittedName>
        <fullName evidence="5">CX domain-containing protein</fullName>
    </submittedName>
</protein>
<dbReference type="AlphaFoldDB" id="A0A914BU80"/>
<evidence type="ECO:0000313" key="4">
    <source>
        <dbReference type="Proteomes" id="UP000887540"/>
    </source>
</evidence>
<dbReference type="Proteomes" id="UP000887540">
    <property type="component" value="Unplaced"/>
</dbReference>
<accession>A0A914BU80</accession>
<feature type="region of interest" description="Disordered" evidence="1">
    <location>
        <begin position="67"/>
        <end position="88"/>
    </location>
</feature>
<evidence type="ECO:0000259" key="3">
    <source>
        <dbReference type="Pfam" id="PF01705"/>
    </source>
</evidence>
<dbReference type="InterPro" id="IPR002619">
    <property type="entry name" value="CX"/>
</dbReference>
<evidence type="ECO:0000256" key="1">
    <source>
        <dbReference type="SAM" id="MobiDB-lite"/>
    </source>
</evidence>
<feature type="signal peptide" evidence="2">
    <location>
        <begin position="1"/>
        <end position="26"/>
    </location>
</feature>
<keyword evidence="4" id="KW-1185">Reference proteome</keyword>